<feature type="signal peptide" evidence="1">
    <location>
        <begin position="1"/>
        <end position="21"/>
    </location>
</feature>
<dbReference type="AlphaFoldDB" id="A0A4D6NTI2"/>
<dbReference type="EMBL" id="CP039355">
    <property type="protein sequence ID" value="QCE16231.1"/>
    <property type="molecule type" value="Genomic_DNA"/>
</dbReference>
<feature type="chain" id="PRO_5020040871" evidence="1">
    <location>
        <begin position="22"/>
        <end position="50"/>
    </location>
</feature>
<keyword evidence="3" id="KW-1185">Reference proteome</keyword>
<accession>A0A4D6NTI2</accession>
<sequence>MCKFSSWGISMLLMLLGSLEGRIIVVDFSLVTDFRELQAVRKTLAIVAAI</sequence>
<evidence type="ECO:0000313" key="3">
    <source>
        <dbReference type="Proteomes" id="UP000501690"/>
    </source>
</evidence>
<reference evidence="2 3" key="1">
    <citation type="submission" date="2019-04" db="EMBL/GenBank/DDBJ databases">
        <title>An improved genome assembly and genetic linkage map for asparagus bean, Vigna unguiculata ssp. sesquipedialis.</title>
        <authorList>
            <person name="Xia Q."/>
            <person name="Zhang R."/>
            <person name="Dong Y."/>
        </authorList>
    </citation>
    <scope>NUCLEOTIDE SEQUENCE [LARGE SCALE GENOMIC DNA]</scope>
    <source>
        <tissue evidence="2">Leaf</tissue>
    </source>
</reference>
<organism evidence="2 3">
    <name type="scientific">Vigna unguiculata</name>
    <name type="common">Cowpea</name>
    <dbReference type="NCBI Taxonomy" id="3917"/>
    <lineage>
        <taxon>Eukaryota</taxon>
        <taxon>Viridiplantae</taxon>
        <taxon>Streptophyta</taxon>
        <taxon>Embryophyta</taxon>
        <taxon>Tracheophyta</taxon>
        <taxon>Spermatophyta</taxon>
        <taxon>Magnoliopsida</taxon>
        <taxon>eudicotyledons</taxon>
        <taxon>Gunneridae</taxon>
        <taxon>Pentapetalae</taxon>
        <taxon>rosids</taxon>
        <taxon>fabids</taxon>
        <taxon>Fabales</taxon>
        <taxon>Fabaceae</taxon>
        <taxon>Papilionoideae</taxon>
        <taxon>50 kb inversion clade</taxon>
        <taxon>NPAAA clade</taxon>
        <taxon>indigoferoid/millettioid clade</taxon>
        <taxon>Phaseoleae</taxon>
        <taxon>Vigna</taxon>
    </lineage>
</organism>
<protein>
    <submittedName>
        <fullName evidence="2">Uncharacterized protein</fullName>
    </submittedName>
</protein>
<evidence type="ECO:0000313" key="2">
    <source>
        <dbReference type="EMBL" id="QCE16231.1"/>
    </source>
</evidence>
<gene>
    <name evidence="2" type="ORF">DEO72_LG11g3244</name>
</gene>
<keyword evidence="1" id="KW-0732">Signal</keyword>
<dbReference type="Proteomes" id="UP000501690">
    <property type="component" value="Linkage Group LG11"/>
</dbReference>
<name>A0A4D6NTI2_VIGUN</name>
<proteinExistence type="predicted"/>
<evidence type="ECO:0000256" key="1">
    <source>
        <dbReference type="SAM" id="SignalP"/>
    </source>
</evidence>